<dbReference type="AlphaFoldDB" id="A0A8J2NTE6"/>
<dbReference type="EMBL" id="CAJVCH010022278">
    <property type="protein sequence ID" value="CAG7692603.1"/>
    <property type="molecule type" value="Genomic_DNA"/>
</dbReference>
<feature type="domain" description="Glucose-methanol-choline oxidoreductase C-terminal" evidence="1">
    <location>
        <begin position="146"/>
        <end position="289"/>
    </location>
</feature>
<dbReference type="Pfam" id="PF05199">
    <property type="entry name" value="GMC_oxred_C"/>
    <property type="match status" value="1"/>
</dbReference>
<proteinExistence type="predicted"/>
<dbReference type="InterPro" id="IPR007867">
    <property type="entry name" value="GMC_OxRtase_C"/>
</dbReference>
<reference evidence="2" key="1">
    <citation type="submission" date="2021-06" db="EMBL/GenBank/DDBJ databases">
        <authorList>
            <person name="Hodson N. C."/>
            <person name="Mongue J. A."/>
            <person name="Jaron S. K."/>
        </authorList>
    </citation>
    <scope>NUCLEOTIDE SEQUENCE</scope>
</reference>
<name>A0A8J2NTE6_9HEXA</name>
<organism evidence="2 3">
    <name type="scientific">Allacma fusca</name>
    <dbReference type="NCBI Taxonomy" id="39272"/>
    <lineage>
        <taxon>Eukaryota</taxon>
        <taxon>Metazoa</taxon>
        <taxon>Ecdysozoa</taxon>
        <taxon>Arthropoda</taxon>
        <taxon>Hexapoda</taxon>
        <taxon>Collembola</taxon>
        <taxon>Symphypleona</taxon>
        <taxon>Sminthuridae</taxon>
        <taxon>Allacma</taxon>
    </lineage>
</organism>
<dbReference type="OrthoDB" id="269227at2759"/>
<keyword evidence="3" id="KW-1185">Reference proteome</keyword>
<sequence>MLSGIGPAEHLKSVKIKPRINLPVGQNLADHLFTALPSIITDPPSGFKPDRDFNLGTLTEYIQNGTGFLSSSNMLLAEGMISTSSVRKTGIDWPDVYIYLLEVGTYFNSVQDYIDMLGTDFRYMDSVLKSSQGENTFSLTQILFRPKSIGEITLRDRNPFSHPLINPNYLKHPDDVQALVEGIKFSLKLVENTTTFQRLNARHPPDVAFGCEEYEFRSDAYWECYIRTFSFTLYHPTGTCRMGKGPEDSEAVVDPKLRVLHTRGLRVADASIMPVIINGNTNAPTIMIGEKTADLIREYWSEQYLICPQTFEHIFNLKFTQDKCFYTKLT</sequence>
<dbReference type="PANTHER" id="PTHR11552:SF147">
    <property type="entry name" value="CHOLINE DEHYDROGENASE, MITOCHONDRIAL"/>
    <property type="match status" value="1"/>
</dbReference>
<comment type="caution">
    <text evidence="2">The sequence shown here is derived from an EMBL/GenBank/DDBJ whole genome shotgun (WGS) entry which is preliminary data.</text>
</comment>
<accession>A0A8J2NTE6</accession>
<evidence type="ECO:0000259" key="1">
    <source>
        <dbReference type="Pfam" id="PF05199"/>
    </source>
</evidence>
<dbReference type="Proteomes" id="UP000708208">
    <property type="component" value="Unassembled WGS sequence"/>
</dbReference>
<dbReference type="GO" id="GO:0050660">
    <property type="term" value="F:flavin adenine dinucleotide binding"/>
    <property type="evidence" value="ECO:0007669"/>
    <property type="project" value="InterPro"/>
</dbReference>
<evidence type="ECO:0000313" key="2">
    <source>
        <dbReference type="EMBL" id="CAG7692603.1"/>
    </source>
</evidence>
<evidence type="ECO:0000313" key="3">
    <source>
        <dbReference type="Proteomes" id="UP000708208"/>
    </source>
</evidence>
<protein>
    <recommendedName>
        <fullName evidence="1">Glucose-methanol-choline oxidoreductase C-terminal domain-containing protein</fullName>
    </recommendedName>
</protein>
<dbReference type="PANTHER" id="PTHR11552">
    <property type="entry name" value="GLUCOSE-METHANOL-CHOLINE GMC OXIDOREDUCTASE"/>
    <property type="match status" value="1"/>
</dbReference>
<dbReference type="GO" id="GO:0016614">
    <property type="term" value="F:oxidoreductase activity, acting on CH-OH group of donors"/>
    <property type="evidence" value="ECO:0007669"/>
    <property type="project" value="InterPro"/>
</dbReference>
<dbReference type="InterPro" id="IPR012132">
    <property type="entry name" value="GMC_OxRdtase"/>
</dbReference>
<gene>
    <name evidence="2" type="ORF">AFUS01_LOCUS3684</name>
</gene>